<feature type="domain" description="Nudix hydrolase" evidence="3">
    <location>
        <begin position="34"/>
        <end position="164"/>
    </location>
</feature>
<protein>
    <submittedName>
        <fullName evidence="4">NUDIX hydrolase</fullName>
    </submittedName>
</protein>
<dbReference type="InterPro" id="IPR000086">
    <property type="entry name" value="NUDIX_hydrolase_dom"/>
</dbReference>
<dbReference type="GO" id="GO:0016787">
    <property type="term" value="F:hydrolase activity"/>
    <property type="evidence" value="ECO:0007669"/>
    <property type="project" value="UniProtKB-KW"/>
</dbReference>
<evidence type="ECO:0000259" key="3">
    <source>
        <dbReference type="PROSITE" id="PS51462"/>
    </source>
</evidence>
<dbReference type="Gene3D" id="1.10.10.10">
    <property type="entry name" value="Winged helix-like DNA-binding domain superfamily/Winged helix DNA-binding domain"/>
    <property type="match status" value="1"/>
</dbReference>
<dbReference type="InterPro" id="IPR036388">
    <property type="entry name" value="WH-like_DNA-bd_sf"/>
</dbReference>
<dbReference type="KEGG" id="palo:E6C60_2417"/>
<evidence type="ECO:0000313" key="5">
    <source>
        <dbReference type="Proteomes" id="UP000300879"/>
    </source>
</evidence>
<dbReference type="Pfam" id="PF21906">
    <property type="entry name" value="WHD_NrtR"/>
    <property type="match status" value="1"/>
</dbReference>
<keyword evidence="2 4" id="KW-0378">Hydrolase</keyword>
<evidence type="ECO:0000313" key="4">
    <source>
        <dbReference type="EMBL" id="QCT03129.1"/>
    </source>
</evidence>
<dbReference type="PROSITE" id="PS00893">
    <property type="entry name" value="NUDIX_BOX"/>
    <property type="match status" value="1"/>
</dbReference>
<accession>A0A4P8XRK7</accession>
<gene>
    <name evidence="4" type="ORF">E6C60_2417</name>
</gene>
<comment type="similarity">
    <text evidence="1">Belongs to the Nudix hydrolase family.</text>
</comment>
<dbReference type="RefSeq" id="WP_138226047.1">
    <property type="nucleotide sequence ID" value="NZ_CP040396.1"/>
</dbReference>
<dbReference type="AlphaFoldDB" id="A0A4P8XRK7"/>
<proteinExistence type="inferred from homology"/>
<dbReference type="InterPro" id="IPR020084">
    <property type="entry name" value="NUDIX_hydrolase_CS"/>
</dbReference>
<dbReference type="Pfam" id="PF00293">
    <property type="entry name" value="NUDIX"/>
    <property type="match status" value="1"/>
</dbReference>
<dbReference type="CDD" id="cd18873">
    <property type="entry name" value="NUDIX_NadM_like"/>
    <property type="match status" value="1"/>
</dbReference>
<dbReference type="InterPro" id="IPR015797">
    <property type="entry name" value="NUDIX_hydrolase-like_dom_sf"/>
</dbReference>
<evidence type="ECO:0000256" key="2">
    <source>
        <dbReference type="ARBA" id="ARBA00022801"/>
    </source>
</evidence>
<dbReference type="Gene3D" id="3.90.79.10">
    <property type="entry name" value="Nucleoside Triphosphate Pyrophosphohydrolase"/>
    <property type="match status" value="1"/>
</dbReference>
<organism evidence="4 5">
    <name type="scientific">Paenibacillus algicola</name>
    <dbReference type="NCBI Taxonomy" id="2565926"/>
    <lineage>
        <taxon>Bacteria</taxon>
        <taxon>Bacillati</taxon>
        <taxon>Bacillota</taxon>
        <taxon>Bacilli</taxon>
        <taxon>Bacillales</taxon>
        <taxon>Paenibacillaceae</taxon>
        <taxon>Paenibacillus</taxon>
    </lineage>
</organism>
<dbReference type="EMBL" id="CP040396">
    <property type="protein sequence ID" value="QCT03129.1"/>
    <property type="molecule type" value="Genomic_DNA"/>
</dbReference>
<dbReference type="SUPFAM" id="SSF55811">
    <property type="entry name" value="Nudix"/>
    <property type="match status" value="1"/>
</dbReference>
<dbReference type="SUPFAM" id="SSF46785">
    <property type="entry name" value="Winged helix' DNA-binding domain"/>
    <property type="match status" value="1"/>
</dbReference>
<dbReference type="OrthoDB" id="9786141at2"/>
<sequence length="257" mass="29697">MTQNADPSQSTTKRYRTPDGVPADIVMFTLTKRERKTVTKTLPIRELKVMLIRRKSWPCAGMWALPGGFCRESESIYDAATRELKEETGVDGGHLEYLGVYSDPGRDPRGWIISHAFYALVEEWMLEHRQAADDAEEVGLFTVSQALDELELAFDHRRIILDAYRQIQQQMLQTTIAKQFLPEEFTLSELYQVIQTVVPEFKEPNFIRKITSTRSRQGILEEVRNEDGKPVSSNQYSQRPAQLYRFTDHTPLLSMYT</sequence>
<dbReference type="PANTHER" id="PTHR43736">
    <property type="entry name" value="ADP-RIBOSE PYROPHOSPHATASE"/>
    <property type="match status" value="1"/>
</dbReference>
<dbReference type="InterPro" id="IPR036390">
    <property type="entry name" value="WH_DNA-bd_sf"/>
</dbReference>
<name>A0A4P8XRK7_9BACL</name>
<evidence type="ECO:0000256" key="1">
    <source>
        <dbReference type="ARBA" id="ARBA00005582"/>
    </source>
</evidence>
<reference evidence="4 5" key="1">
    <citation type="submission" date="2019-05" db="EMBL/GenBank/DDBJ databases">
        <authorList>
            <person name="Chen C."/>
        </authorList>
    </citation>
    <scope>NUCLEOTIDE SEQUENCE [LARGE SCALE GENOMIC DNA]</scope>
    <source>
        <strain evidence="4 5">HB172198</strain>
    </source>
</reference>
<dbReference type="PANTHER" id="PTHR43736:SF1">
    <property type="entry name" value="DIHYDRONEOPTERIN TRIPHOSPHATE DIPHOSPHATASE"/>
    <property type="match status" value="1"/>
</dbReference>
<keyword evidence="5" id="KW-1185">Reference proteome</keyword>
<dbReference type="Proteomes" id="UP000300879">
    <property type="component" value="Chromosome"/>
</dbReference>
<dbReference type="InterPro" id="IPR054105">
    <property type="entry name" value="WHD_NrtR"/>
</dbReference>
<dbReference type="PROSITE" id="PS51462">
    <property type="entry name" value="NUDIX"/>
    <property type="match status" value="1"/>
</dbReference>